<keyword evidence="2" id="KW-0540">Nuclease</keyword>
<dbReference type="PROSITE" id="PS50828">
    <property type="entry name" value="SMR"/>
    <property type="match status" value="1"/>
</dbReference>
<keyword evidence="3" id="KW-1185">Reference proteome</keyword>
<dbReference type="InterPro" id="IPR047688">
    <property type="entry name" value="Endonuc_SmrA"/>
</dbReference>
<reference evidence="3" key="1">
    <citation type="journal article" date="2019" name="Int. J. Syst. Evol. Microbiol.">
        <title>The Global Catalogue of Microorganisms (GCM) 10K type strain sequencing project: providing services to taxonomists for standard genome sequencing and annotation.</title>
        <authorList>
            <consortium name="The Broad Institute Genomics Platform"/>
            <consortium name="The Broad Institute Genome Sequencing Center for Infectious Disease"/>
            <person name="Wu L."/>
            <person name="Ma J."/>
        </authorList>
    </citation>
    <scope>NUCLEOTIDE SEQUENCE [LARGE SCALE GENOMIC DNA]</scope>
    <source>
        <strain evidence="3">KACC 12507</strain>
    </source>
</reference>
<sequence>MNNSSKQRDDELSFFEQMQDVKPLNNVNKVHLPNKTPETLAQRLKREALEKQIALDDNGLSVEYVKPVEPHDFITYKQDGIQEGVYKNLRLGKYDIDSRLVLKHLSFDDARLTIYSTLKESHERGVRCVLIDHGVGINSKPFPAFMKSYVNQWLREMEMVIAFHTALKQHGGLGSVYVLLKKHANQKLINRERHQKRF</sequence>
<keyword evidence="2" id="KW-0378">Hydrolase</keyword>
<dbReference type="PANTHER" id="PTHR35562">
    <property type="entry name" value="DNA ENDONUCLEASE SMRA-RELATED"/>
    <property type="match status" value="1"/>
</dbReference>
<name>A0ABV9LVE0_9ALTE</name>
<dbReference type="NCBIfam" id="NF033154">
    <property type="entry name" value="endonuc_SmrA"/>
    <property type="match status" value="1"/>
</dbReference>
<evidence type="ECO:0000313" key="3">
    <source>
        <dbReference type="Proteomes" id="UP001595897"/>
    </source>
</evidence>
<comment type="caution">
    <text evidence="2">The sequence shown here is derived from an EMBL/GenBank/DDBJ whole genome shotgun (WGS) entry which is preliminary data.</text>
</comment>
<dbReference type="InterPro" id="IPR002625">
    <property type="entry name" value="Smr_dom"/>
</dbReference>
<accession>A0ABV9LVE0</accession>
<gene>
    <name evidence="2" type="primary">smrA</name>
    <name evidence="2" type="ORF">ACFO4O_07555</name>
</gene>
<evidence type="ECO:0000313" key="2">
    <source>
        <dbReference type="EMBL" id="MFC4700004.1"/>
    </source>
</evidence>
<protein>
    <submittedName>
        <fullName evidence="2">DNA endonuclease SmrA</fullName>
    </submittedName>
</protein>
<dbReference type="Proteomes" id="UP001595897">
    <property type="component" value="Unassembled WGS sequence"/>
</dbReference>
<dbReference type="Pfam" id="PF01713">
    <property type="entry name" value="Smr"/>
    <property type="match status" value="1"/>
</dbReference>
<dbReference type="GO" id="GO:0004519">
    <property type="term" value="F:endonuclease activity"/>
    <property type="evidence" value="ECO:0007669"/>
    <property type="project" value="UniProtKB-KW"/>
</dbReference>
<organism evidence="2 3">
    <name type="scientific">Glaciecola siphonariae</name>
    <dbReference type="NCBI Taxonomy" id="521012"/>
    <lineage>
        <taxon>Bacteria</taxon>
        <taxon>Pseudomonadati</taxon>
        <taxon>Pseudomonadota</taxon>
        <taxon>Gammaproteobacteria</taxon>
        <taxon>Alteromonadales</taxon>
        <taxon>Alteromonadaceae</taxon>
        <taxon>Glaciecola</taxon>
    </lineage>
</organism>
<dbReference type="InterPro" id="IPR036063">
    <property type="entry name" value="Smr_dom_sf"/>
</dbReference>
<dbReference type="EMBL" id="JBHSGU010000002">
    <property type="protein sequence ID" value="MFC4700004.1"/>
    <property type="molecule type" value="Genomic_DNA"/>
</dbReference>
<proteinExistence type="predicted"/>
<dbReference type="Gene3D" id="3.30.1370.110">
    <property type="match status" value="1"/>
</dbReference>
<dbReference type="PANTHER" id="PTHR35562:SF2">
    <property type="entry name" value="DNA ENDONUCLEASE SMRA-RELATED"/>
    <property type="match status" value="1"/>
</dbReference>
<dbReference type="RefSeq" id="WP_382407050.1">
    <property type="nucleotide sequence ID" value="NZ_JBHSGU010000002.1"/>
</dbReference>
<keyword evidence="2" id="KW-0255">Endonuclease</keyword>
<evidence type="ECO:0000259" key="1">
    <source>
        <dbReference type="PROSITE" id="PS50828"/>
    </source>
</evidence>
<feature type="domain" description="Smr" evidence="1">
    <location>
        <begin position="102"/>
        <end position="181"/>
    </location>
</feature>
<dbReference type="SUPFAM" id="SSF160443">
    <property type="entry name" value="SMR domain-like"/>
    <property type="match status" value="1"/>
</dbReference>